<comment type="caution">
    <text evidence="2">The sequence shown here is derived from an EMBL/GenBank/DDBJ whole genome shotgun (WGS) entry which is preliminary data.</text>
</comment>
<feature type="transmembrane region" description="Helical" evidence="1">
    <location>
        <begin position="98"/>
        <end position="115"/>
    </location>
</feature>
<feature type="transmembrane region" description="Helical" evidence="1">
    <location>
        <begin position="37"/>
        <end position="58"/>
    </location>
</feature>
<dbReference type="Proteomes" id="UP000193920">
    <property type="component" value="Unassembled WGS sequence"/>
</dbReference>
<name>A0A1Y2FP80_9FUNG</name>
<feature type="transmembrane region" description="Helical" evidence="1">
    <location>
        <begin position="64"/>
        <end position="86"/>
    </location>
</feature>
<keyword evidence="3" id="KW-1185">Reference proteome</keyword>
<dbReference type="AlphaFoldDB" id="A0A1Y2FP80"/>
<sequence>MVKLIKKPKEDKNDFSLPIVNKFICCFCMPLDSAIKLCTSLIMVWLIFKLLSSIMILENIKLELIINIVIIIICFLSLGVFFISSLKRNKNIKLMKQLIYIFPLIFISSIYQIIIKIKNVFVENNSINYEELNTKLNIITGEQGGSGEELKKYVQSLKYFSVAVEIAIFIFYLYYYIAAYSYIYDVEDLKKEQIQRRNLENGTE</sequence>
<keyword evidence="1" id="KW-0472">Membrane</keyword>
<accession>A0A1Y2FP80</accession>
<reference evidence="2 3" key="1">
    <citation type="submission" date="2016-08" db="EMBL/GenBank/DDBJ databases">
        <title>A Parts List for Fungal Cellulosomes Revealed by Comparative Genomics.</title>
        <authorList>
            <consortium name="DOE Joint Genome Institute"/>
            <person name="Haitjema C.H."/>
            <person name="Gilmore S.P."/>
            <person name="Henske J.K."/>
            <person name="Solomon K.V."/>
            <person name="De Groot R."/>
            <person name="Kuo A."/>
            <person name="Mondo S.J."/>
            <person name="Salamov A.A."/>
            <person name="Labutti K."/>
            <person name="Zhao Z."/>
            <person name="Chiniquy J."/>
            <person name="Barry K."/>
            <person name="Brewer H.M."/>
            <person name="Purvine S.O."/>
            <person name="Wright A.T."/>
            <person name="Boxma B."/>
            <person name="Van Alen T."/>
            <person name="Hackstein J.H."/>
            <person name="Baker S.E."/>
            <person name="Grigoriev I.V."/>
            <person name="O'Malley M.A."/>
        </authorList>
    </citation>
    <scope>NUCLEOTIDE SEQUENCE [LARGE SCALE GENOMIC DNA]</scope>
    <source>
        <strain evidence="2 3">G1</strain>
    </source>
</reference>
<protein>
    <submittedName>
        <fullName evidence="2">Uncharacterized protein</fullName>
    </submittedName>
</protein>
<keyword evidence="1" id="KW-1133">Transmembrane helix</keyword>
<proteinExistence type="predicted"/>
<organism evidence="2 3">
    <name type="scientific">Neocallimastix californiae</name>
    <dbReference type="NCBI Taxonomy" id="1754190"/>
    <lineage>
        <taxon>Eukaryota</taxon>
        <taxon>Fungi</taxon>
        <taxon>Fungi incertae sedis</taxon>
        <taxon>Chytridiomycota</taxon>
        <taxon>Chytridiomycota incertae sedis</taxon>
        <taxon>Neocallimastigomycetes</taxon>
        <taxon>Neocallimastigales</taxon>
        <taxon>Neocallimastigaceae</taxon>
        <taxon>Neocallimastix</taxon>
    </lineage>
</organism>
<gene>
    <name evidence="2" type="ORF">LY90DRAFT_663278</name>
</gene>
<keyword evidence="1" id="KW-0812">Transmembrane</keyword>
<evidence type="ECO:0000313" key="2">
    <source>
        <dbReference type="EMBL" id="ORY85791.1"/>
    </source>
</evidence>
<evidence type="ECO:0000256" key="1">
    <source>
        <dbReference type="SAM" id="Phobius"/>
    </source>
</evidence>
<dbReference type="OrthoDB" id="10653949at2759"/>
<dbReference type="EMBL" id="MCOG01000003">
    <property type="protein sequence ID" value="ORY85791.1"/>
    <property type="molecule type" value="Genomic_DNA"/>
</dbReference>
<feature type="transmembrane region" description="Helical" evidence="1">
    <location>
        <begin position="159"/>
        <end position="183"/>
    </location>
</feature>
<evidence type="ECO:0000313" key="3">
    <source>
        <dbReference type="Proteomes" id="UP000193920"/>
    </source>
</evidence>